<feature type="compositionally biased region" description="Basic residues" evidence="34">
    <location>
        <begin position="627"/>
        <end position="643"/>
    </location>
</feature>
<dbReference type="Gene3D" id="3.40.50.10190">
    <property type="entry name" value="BRCT domain"/>
    <property type="match status" value="2"/>
</dbReference>
<feature type="region of interest" description="Disordered" evidence="34">
    <location>
        <begin position="1219"/>
        <end position="1258"/>
    </location>
</feature>
<dbReference type="InterPro" id="IPR001841">
    <property type="entry name" value="Znf_RING"/>
</dbReference>
<evidence type="ECO:0000256" key="7">
    <source>
        <dbReference type="ARBA" id="ARBA00022490"/>
    </source>
</evidence>
<feature type="region of interest" description="Disordered" evidence="34">
    <location>
        <begin position="1357"/>
        <end position="1422"/>
    </location>
</feature>
<evidence type="ECO:0000256" key="29">
    <source>
        <dbReference type="ARBA" id="ARBA00023242"/>
    </source>
</evidence>
<dbReference type="CDD" id="cd17735">
    <property type="entry name" value="BRCT_BRCA1_rpt1"/>
    <property type="match status" value="1"/>
</dbReference>
<dbReference type="InterPro" id="IPR031099">
    <property type="entry name" value="BRCA1-associated"/>
</dbReference>
<keyword evidence="9" id="KW-0444">Lipid biosynthesis</keyword>
<dbReference type="GO" id="GO:0005694">
    <property type="term" value="C:chromosome"/>
    <property type="evidence" value="ECO:0007669"/>
    <property type="project" value="UniProtKB-SubCell"/>
</dbReference>
<feature type="compositionally biased region" description="Polar residues" evidence="34">
    <location>
        <begin position="1363"/>
        <end position="1379"/>
    </location>
</feature>
<dbReference type="GO" id="GO:0070531">
    <property type="term" value="C:BRCA1-A complex"/>
    <property type="evidence" value="ECO:0007669"/>
    <property type="project" value="TreeGrafter"/>
</dbReference>
<keyword evidence="26" id="KW-0804">Transcription</keyword>
<evidence type="ECO:0000256" key="12">
    <source>
        <dbReference type="ARBA" id="ARBA00022723"/>
    </source>
</evidence>
<keyword evidence="12" id="KW-0479">Metal-binding</keyword>
<feature type="region of interest" description="Disordered" evidence="34">
    <location>
        <begin position="413"/>
        <end position="440"/>
    </location>
</feature>
<dbReference type="Pfam" id="PF00533">
    <property type="entry name" value="BRCT"/>
    <property type="match status" value="2"/>
</dbReference>
<evidence type="ECO:0000256" key="22">
    <source>
        <dbReference type="ARBA" id="ARBA00023098"/>
    </source>
</evidence>
<feature type="compositionally biased region" description="Basic and acidic residues" evidence="34">
    <location>
        <begin position="329"/>
        <end position="347"/>
    </location>
</feature>
<feature type="compositionally biased region" description="Polar residues" evidence="34">
    <location>
        <begin position="384"/>
        <end position="394"/>
    </location>
</feature>
<feature type="region of interest" description="Disordered" evidence="34">
    <location>
        <begin position="318"/>
        <end position="397"/>
    </location>
</feature>
<evidence type="ECO:0000256" key="33">
    <source>
        <dbReference type="SAM" id="Coils"/>
    </source>
</evidence>
<keyword evidence="28" id="KW-0234">DNA repair</keyword>
<organism evidence="37 38">
    <name type="scientific">Gopherus agassizii</name>
    <name type="common">Agassiz's desert tortoise</name>
    <dbReference type="NCBI Taxonomy" id="38772"/>
    <lineage>
        <taxon>Eukaryota</taxon>
        <taxon>Metazoa</taxon>
        <taxon>Chordata</taxon>
        <taxon>Craniata</taxon>
        <taxon>Vertebrata</taxon>
        <taxon>Euteleostomi</taxon>
        <taxon>Archelosauria</taxon>
        <taxon>Testudinata</taxon>
        <taxon>Testudines</taxon>
        <taxon>Cryptodira</taxon>
        <taxon>Durocryptodira</taxon>
        <taxon>Testudinoidea</taxon>
        <taxon>Testudinidae</taxon>
        <taxon>Gopherus</taxon>
    </lineage>
</organism>
<evidence type="ECO:0000256" key="32">
    <source>
        <dbReference type="PROSITE-ProRule" id="PRU00175"/>
    </source>
</evidence>
<feature type="domain" description="BRCT" evidence="36">
    <location>
        <begin position="1802"/>
        <end position="1900"/>
    </location>
</feature>
<feature type="domain" description="RING-type" evidence="35">
    <location>
        <begin position="24"/>
        <end position="66"/>
    </location>
</feature>
<dbReference type="Ensembl" id="ENSGAGT00000029815.1">
    <property type="protein sequence ID" value="ENSGAGP00000026218.1"/>
    <property type="gene ID" value="ENSGAGG00000019135.1"/>
</dbReference>
<dbReference type="PANTHER" id="PTHR13763:SF0">
    <property type="entry name" value="BREAST CANCER TYPE 1 SUSCEPTIBILITY PROTEIN"/>
    <property type="match status" value="1"/>
</dbReference>
<evidence type="ECO:0000256" key="20">
    <source>
        <dbReference type="ARBA" id="ARBA00022990"/>
    </source>
</evidence>
<dbReference type="SMART" id="SM00292">
    <property type="entry name" value="BRCT"/>
    <property type="match status" value="2"/>
</dbReference>
<reference evidence="38" key="1">
    <citation type="journal article" date="2017" name="PLoS ONE">
        <title>The Agassiz's desert tortoise genome provides a resource for the conservation of a threatened species.</title>
        <authorList>
            <person name="Tollis M."/>
            <person name="DeNardo D.F."/>
            <person name="Cornelius J.A."/>
            <person name="Dolby G.A."/>
            <person name="Edwards T."/>
            <person name="Henen B.T."/>
            <person name="Karl A.E."/>
            <person name="Murphy R.W."/>
            <person name="Kusumi K."/>
        </authorList>
    </citation>
    <scope>NUCLEOTIDE SEQUENCE [LARGE SCALE GENOMIC DNA]</scope>
</reference>
<dbReference type="GO" id="GO:0045944">
    <property type="term" value="P:positive regulation of transcription by RNA polymerase II"/>
    <property type="evidence" value="ECO:0007669"/>
    <property type="project" value="TreeGrafter"/>
</dbReference>
<keyword evidence="38" id="KW-1185">Reference proteome</keyword>
<evidence type="ECO:0000256" key="1">
    <source>
        <dbReference type="ARBA" id="ARBA00000900"/>
    </source>
</evidence>
<dbReference type="InterPro" id="IPR018957">
    <property type="entry name" value="Znf_C3HC4_RING-type"/>
</dbReference>
<keyword evidence="21" id="KW-0805">Transcription regulation</keyword>
<dbReference type="PROSITE" id="PS00518">
    <property type="entry name" value="ZF_RING_1"/>
    <property type="match status" value="1"/>
</dbReference>
<comment type="subcellular location">
    <subcellularLocation>
        <location evidence="3">Chromosome</location>
    </subcellularLocation>
    <subcellularLocation>
        <location evidence="4">Cytoplasm</location>
    </subcellularLocation>
    <subcellularLocation>
        <location evidence="2">Nucleus</location>
    </subcellularLocation>
</comment>
<keyword evidence="17" id="KW-0276">Fatty acid metabolism</keyword>
<feature type="coiled-coil region" evidence="33">
    <location>
        <begin position="1426"/>
        <end position="1460"/>
    </location>
</feature>
<dbReference type="Proteomes" id="UP000291020">
    <property type="component" value="Unassembled WGS sequence"/>
</dbReference>
<keyword evidence="19" id="KW-0832">Ubl conjugation</keyword>
<evidence type="ECO:0000256" key="13">
    <source>
        <dbReference type="ARBA" id="ARBA00022737"/>
    </source>
</evidence>
<dbReference type="Gene3D" id="3.30.40.10">
    <property type="entry name" value="Zinc/RING finger domain, C3HC4 (zinc finger)"/>
    <property type="match status" value="1"/>
</dbReference>
<feature type="region of interest" description="Disordered" evidence="34">
    <location>
        <begin position="1510"/>
        <end position="1542"/>
    </location>
</feature>
<keyword evidence="30" id="KW-0131">Cell cycle</keyword>
<dbReference type="STRING" id="38772.ENSGAGP00000026218"/>
<evidence type="ECO:0000256" key="24">
    <source>
        <dbReference type="ARBA" id="ARBA00023159"/>
    </source>
</evidence>
<evidence type="ECO:0000256" key="23">
    <source>
        <dbReference type="ARBA" id="ARBA00023125"/>
    </source>
</evidence>
<dbReference type="PROSITE" id="PS50089">
    <property type="entry name" value="ZF_RING_2"/>
    <property type="match status" value="1"/>
</dbReference>
<dbReference type="GO" id="GO:0061630">
    <property type="term" value="F:ubiquitin protein ligase activity"/>
    <property type="evidence" value="ECO:0007669"/>
    <property type="project" value="UniProtKB-EC"/>
</dbReference>
<dbReference type="GO" id="GO:0006633">
    <property type="term" value="P:fatty acid biosynthetic process"/>
    <property type="evidence" value="ECO:0007669"/>
    <property type="project" value="UniProtKB-KW"/>
</dbReference>
<dbReference type="CDD" id="cd17721">
    <property type="entry name" value="BRCT_BRCA1_rpt2"/>
    <property type="match status" value="1"/>
</dbReference>
<keyword evidence="20" id="KW-0007">Acetylation</keyword>
<dbReference type="EC" id="2.3.2.27" evidence="5"/>
<keyword evidence="10" id="KW-0597">Phosphoprotein</keyword>
<evidence type="ECO:0000256" key="4">
    <source>
        <dbReference type="ARBA" id="ARBA00004496"/>
    </source>
</evidence>
<keyword evidence="25" id="KW-0275">Fatty acid biosynthesis</keyword>
<dbReference type="GO" id="GO:0003677">
    <property type="term" value="F:DNA binding"/>
    <property type="evidence" value="ECO:0007669"/>
    <property type="project" value="UniProtKB-KW"/>
</dbReference>
<dbReference type="GO" id="GO:0070013">
    <property type="term" value="C:intracellular organelle lumen"/>
    <property type="evidence" value="ECO:0007669"/>
    <property type="project" value="UniProtKB-ARBA"/>
</dbReference>
<evidence type="ECO:0000256" key="15">
    <source>
        <dbReference type="ARBA" id="ARBA00022771"/>
    </source>
</evidence>
<accession>A0A452IEG0</accession>
<feature type="compositionally biased region" description="Basic and acidic residues" evidence="34">
    <location>
        <begin position="698"/>
        <end position="722"/>
    </location>
</feature>
<evidence type="ECO:0000256" key="27">
    <source>
        <dbReference type="ARBA" id="ARBA00023172"/>
    </source>
</evidence>
<evidence type="ECO:0000256" key="16">
    <source>
        <dbReference type="ARBA" id="ARBA00022786"/>
    </source>
</evidence>
<keyword evidence="13" id="KW-0677">Repeat</keyword>
<evidence type="ECO:0000256" key="10">
    <source>
        <dbReference type="ARBA" id="ARBA00022553"/>
    </source>
</evidence>
<evidence type="ECO:0000256" key="34">
    <source>
        <dbReference type="SAM" id="MobiDB-lite"/>
    </source>
</evidence>
<dbReference type="InterPro" id="IPR013083">
    <property type="entry name" value="Znf_RING/FYVE/PHD"/>
</dbReference>
<dbReference type="GO" id="GO:0007095">
    <property type="term" value="P:mitotic G2 DNA damage checkpoint signaling"/>
    <property type="evidence" value="ECO:0007669"/>
    <property type="project" value="TreeGrafter"/>
</dbReference>
<dbReference type="Pfam" id="PF12820">
    <property type="entry name" value="BRCT_assoc"/>
    <property type="match status" value="1"/>
</dbReference>
<feature type="region of interest" description="Disordered" evidence="34">
    <location>
        <begin position="660"/>
        <end position="729"/>
    </location>
</feature>
<feature type="compositionally biased region" description="Basic and acidic residues" evidence="34">
    <location>
        <begin position="674"/>
        <end position="683"/>
    </location>
</feature>
<evidence type="ECO:0000256" key="26">
    <source>
        <dbReference type="ARBA" id="ARBA00023163"/>
    </source>
</evidence>
<feature type="compositionally biased region" description="Low complexity" evidence="34">
    <location>
        <begin position="1224"/>
        <end position="1233"/>
    </location>
</feature>
<reference evidence="37" key="3">
    <citation type="submission" date="2025-09" db="UniProtKB">
        <authorList>
            <consortium name="Ensembl"/>
        </authorList>
    </citation>
    <scope>IDENTIFICATION</scope>
</reference>
<evidence type="ECO:0000259" key="36">
    <source>
        <dbReference type="PROSITE" id="PS50172"/>
    </source>
</evidence>
<keyword evidence="7" id="KW-0963">Cytoplasm</keyword>
<dbReference type="SMART" id="SM00184">
    <property type="entry name" value="RING"/>
    <property type="match status" value="1"/>
</dbReference>
<evidence type="ECO:0000259" key="35">
    <source>
        <dbReference type="PROSITE" id="PS50089"/>
    </source>
</evidence>
<dbReference type="InterPro" id="IPR017907">
    <property type="entry name" value="Znf_RING_CS"/>
</dbReference>
<keyword evidence="22" id="KW-0443">Lipid metabolism</keyword>
<evidence type="ECO:0000256" key="25">
    <source>
        <dbReference type="ARBA" id="ARBA00023160"/>
    </source>
</evidence>
<evidence type="ECO:0000256" key="28">
    <source>
        <dbReference type="ARBA" id="ARBA00023204"/>
    </source>
</evidence>
<proteinExistence type="predicted"/>
<dbReference type="GO" id="GO:0005737">
    <property type="term" value="C:cytoplasm"/>
    <property type="evidence" value="ECO:0007669"/>
    <property type="project" value="UniProtKB-SubCell"/>
</dbReference>
<dbReference type="SUPFAM" id="SSF52113">
    <property type="entry name" value="BRCT domain"/>
    <property type="match status" value="2"/>
</dbReference>
<dbReference type="FunFam" id="3.40.50.10190:FF:000006">
    <property type="entry name" value="Breast cancer type 1 susceptibility protein homolog"/>
    <property type="match status" value="1"/>
</dbReference>
<evidence type="ECO:0000256" key="19">
    <source>
        <dbReference type="ARBA" id="ARBA00022843"/>
    </source>
</evidence>
<keyword evidence="15 32" id="KW-0863">Zinc-finger</keyword>
<evidence type="ECO:0000256" key="17">
    <source>
        <dbReference type="ARBA" id="ARBA00022832"/>
    </source>
</evidence>
<keyword evidence="27" id="KW-0233">DNA recombination</keyword>
<keyword evidence="11" id="KW-0808">Transferase</keyword>
<evidence type="ECO:0000256" key="9">
    <source>
        <dbReference type="ARBA" id="ARBA00022516"/>
    </source>
</evidence>
<keyword evidence="29" id="KW-0539">Nucleus</keyword>
<feature type="region of interest" description="Disordered" evidence="34">
    <location>
        <begin position="496"/>
        <end position="648"/>
    </location>
</feature>
<keyword evidence="24" id="KW-0010">Activator</keyword>
<feature type="region of interest" description="Disordered" evidence="34">
    <location>
        <begin position="1020"/>
        <end position="1042"/>
    </location>
</feature>
<sequence length="1903" mass="211202">MESSVAAIGDVQSVLLAMQKNLECPICLELIKEPVSTKCDHIFCRFCMFKLLSKKKKGPAQCPLCKTEVTKRSLQENPRFKQLIEGLLETIHAFELDTGIKFLNSQDFSKKPVETSSTELLWKEGSIIQSKGYRNRQKRIQEQENPTLEANADAQVADNMVRRSSLRNKRQKCESGKGVYIEFGSDSSDDLFEKAGGGGMGDKELFQTPPQKGECEEELKYAEKESESPYNMWPLKSDAGEILSSDILGECGVSEEDSKGIWNSIEDLEAAQVNVAEGHLKESQGISVSNSQAEQCDRTANASSLLNEDTSLFYSAEEMDAGETPFSSKNKESGLAHSSEKQLDKSKKTGNGVQHTEAVETCQPESSSLHEREPALESLWQPKTLHSNPLSQVSGKRLKRSIQKVNEWFSKSNEMLSSSSSQDAPAGATDTEDGDSYLSDRESCISEKTDLIVNCTEVVMGCENDRSLSKSIVHNIEDKIFGKTYKREKKSNPLVHTREMPWSPKMEDVTTDVKPSSNSGASKLKRKRKTASDLQPVDFIKKRDEKDLKKHSEGVNQCLVGRNAGRKESGEGSTVVNGSPMGVKNGDSIPAELPLQEGKSILKNDTEKVTCNSTDGEPAQNTCDRKSSKKMRSSQTTRSRHSGRPVCSLQLVVDRNSSCPDLTEMQIDSYPSSEEPRKGDSEKKRVRRSRRLQLLTEKMTKETRRRGEPNERARKHASESKDSSPGLQRNVLVHVPECKDPDEQQDVLNHSIPLSDTDLKGNDLQADKTHRNPENCSDGMQTGKGLFYVKISVEDLNACSVVPDTDSQVCENQGSQSLLQPHSTNVDQAACPVQNLSENNQCAATEPKKKELCAGSPKTNRHCTENDLERFRNPKSPEAKFISELNTETEDSEIDTQYLRNMFRHSKRLSFTLHPSPVKESVTESTASETLRKSGASCVEYRHNNRDLKNEPTYVKKTVGLDEVCEREEPKTSDSAKGISGHKPGTHFSRDTEYGHIGDDGKTISQVPDQVQLFSPPRAATAKIKSRGRLQKRRQPKEKRISPEIVIESQLSQNLNKSNGSLGDRSNIEEQIFQITDLSTMNETESNQGVKAEEAENKGPVLNLQPKPVLVYPVVCQQSPAEFSCKVIEKIGYEGECKQVKSDKEQVFQIASIGVLECLISEEALEQPTEDTSDFPLLSETPDGLLCSAGDIKENISICEIDRKEISAVFAKKNQEPSLRELNSGSSSSKSKSQNFVREPRRPAWKLQSSEEESSEDEELPCFQALIFGKSAGTPLQPTEQIMSTVESSSPAEILALLNSSSGNNKAVQKTPGVSLRDMCVSPSQESECSVNLFSSQSNMSEDSTNRPQELKTPITLAPCSKEMSSSNVSREANPNGNEELTGRKTDLEGGHQLDQNVQPHLGEASGYDSEASHPGDSSGLSSQCEILTTQQKDAMQNNLKKLQQEMAVLEAVLEEHGSQGFEFQPRASELPHSRVEGTLTVGQMRPARGTALISEVDLENHKISSSKGLSADGFHVMPSDHSNTKNKELEKEGSRSPALHLSHPKSHLFKKEALEQGHWCPSLWKAKTHSKEGTVQQVDVAVLLEQEGVKQCNQYRIEPENAAEQEFGTRINSAAVLCGNERRTPNSSPLKFSERLTHFQTAESTNSVAVSWNVVNGKSTQGCKQERRAFSSASALHAGIVKENAKSPVTCRRQMSVVASGLNQSELLLVQKFARKTQSTLSNQITEGTTHVIMKTDMELVCERTLKYFLGIAGRKWVVSYEWIVQSFKEGRILDEYNFEVRGDVINGRNHEGPKRARRSQARKLFKDFEICCYGPFTDMRTGDLEWMVELCGASVVKQPHLFTHKANSIAVIVVQPDAWLENAGYRAIQQKCTAMVTREWVLDSVACYECQEFDTYLVSQS</sequence>
<dbReference type="InterPro" id="IPR025994">
    <property type="entry name" value="BRCA1_serine_dom"/>
</dbReference>
<dbReference type="CDD" id="cd16498">
    <property type="entry name" value="RING-HC_BRCA1"/>
    <property type="match status" value="1"/>
</dbReference>
<feature type="domain" description="BRCT" evidence="36">
    <location>
        <begin position="1698"/>
        <end position="1782"/>
    </location>
</feature>
<evidence type="ECO:0000256" key="11">
    <source>
        <dbReference type="ARBA" id="ARBA00022679"/>
    </source>
</evidence>
<dbReference type="GO" id="GO:0008270">
    <property type="term" value="F:zinc ion binding"/>
    <property type="evidence" value="ECO:0007669"/>
    <property type="project" value="UniProtKB-KW"/>
</dbReference>
<name>A0A452IEG0_9SAUR</name>
<keyword evidence="16" id="KW-0833">Ubl conjugation pathway</keyword>
<keyword evidence="6" id="KW-0158">Chromosome</keyword>
<dbReference type="PROSITE" id="PS50172">
    <property type="entry name" value="BRCT"/>
    <property type="match status" value="2"/>
</dbReference>
<dbReference type="PRINTS" id="PR00493">
    <property type="entry name" value="BRSTCANCERI"/>
</dbReference>
<dbReference type="GO" id="GO:0031436">
    <property type="term" value="C:BRCA1-BARD1 complex"/>
    <property type="evidence" value="ECO:0007669"/>
    <property type="project" value="TreeGrafter"/>
</dbReference>
<evidence type="ECO:0000256" key="5">
    <source>
        <dbReference type="ARBA" id="ARBA00012483"/>
    </source>
</evidence>
<evidence type="ECO:0000256" key="21">
    <source>
        <dbReference type="ARBA" id="ARBA00023015"/>
    </source>
</evidence>
<evidence type="ECO:0000256" key="18">
    <source>
        <dbReference type="ARBA" id="ARBA00022833"/>
    </source>
</evidence>
<dbReference type="InterPro" id="IPR036420">
    <property type="entry name" value="BRCT_dom_sf"/>
</dbReference>
<dbReference type="GO" id="GO:0000724">
    <property type="term" value="P:double-strand break repair via homologous recombination"/>
    <property type="evidence" value="ECO:0007669"/>
    <property type="project" value="TreeGrafter"/>
</dbReference>
<dbReference type="FunFam" id="3.30.40.10:FF:000213">
    <property type="entry name" value="Breast cancer type 1 susceptibility protein homolog"/>
    <property type="match status" value="1"/>
</dbReference>
<evidence type="ECO:0000313" key="38">
    <source>
        <dbReference type="Proteomes" id="UP000291020"/>
    </source>
</evidence>
<feature type="region of interest" description="Disordered" evidence="34">
    <location>
        <begin position="966"/>
        <end position="989"/>
    </location>
</feature>
<feature type="compositionally biased region" description="Basic and acidic residues" evidence="34">
    <location>
        <begin position="1523"/>
        <end position="1535"/>
    </location>
</feature>
<keyword evidence="23" id="KW-0238">DNA-binding</keyword>
<dbReference type="GO" id="GO:0043009">
    <property type="term" value="P:chordate embryonic development"/>
    <property type="evidence" value="ECO:0007669"/>
    <property type="project" value="TreeGrafter"/>
</dbReference>
<evidence type="ECO:0000256" key="2">
    <source>
        <dbReference type="ARBA" id="ARBA00004123"/>
    </source>
</evidence>
<feature type="compositionally biased region" description="Basic residues" evidence="34">
    <location>
        <begin position="1024"/>
        <end position="1037"/>
    </location>
</feature>
<feature type="compositionally biased region" description="Polar residues" evidence="34">
    <location>
        <begin position="609"/>
        <end position="622"/>
    </location>
</feature>
<evidence type="ECO:0000313" key="37">
    <source>
        <dbReference type="Ensembl" id="ENSGAGP00000026218.1"/>
    </source>
</evidence>
<evidence type="ECO:0000256" key="30">
    <source>
        <dbReference type="ARBA" id="ARBA00023306"/>
    </source>
</evidence>
<keyword evidence="33" id="KW-0175">Coiled coil</keyword>
<dbReference type="FunFam" id="3.40.50.10190:FF:000025">
    <property type="entry name" value="Breast cancer type 1 susceptibility protein homolog"/>
    <property type="match status" value="1"/>
</dbReference>
<dbReference type="SUPFAM" id="SSF57850">
    <property type="entry name" value="RING/U-box"/>
    <property type="match status" value="1"/>
</dbReference>
<dbReference type="PANTHER" id="PTHR13763">
    <property type="entry name" value="BREAST CANCER TYPE 1 SUSCEPTIBILITY PROTEIN BRCA1"/>
    <property type="match status" value="1"/>
</dbReference>
<evidence type="ECO:0000256" key="8">
    <source>
        <dbReference type="ARBA" id="ARBA00022499"/>
    </source>
</evidence>
<feature type="compositionally biased region" description="Basic and acidic residues" evidence="34">
    <location>
        <begin position="1381"/>
        <end position="1392"/>
    </location>
</feature>
<dbReference type="InterPro" id="IPR011364">
    <property type="entry name" value="BRCA1"/>
</dbReference>
<evidence type="ECO:0000256" key="14">
    <source>
        <dbReference type="ARBA" id="ARBA00022763"/>
    </source>
</evidence>
<dbReference type="Pfam" id="PF00097">
    <property type="entry name" value="zf-C3HC4"/>
    <property type="match status" value="1"/>
</dbReference>
<keyword evidence="14" id="KW-0227">DNA damage</keyword>
<dbReference type="PIRSF" id="PIRSF001734">
    <property type="entry name" value="BRCA1"/>
    <property type="match status" value="1"/>
</dbReference>
<evidence type="ECO:0000256" key="3">
    <source>
        <dbReference type="ARBA" id="ARBA00004286"/>
    </source>
</evidence>
<comment type="catalytic activity">
    <reaction evidence="1">
        <text>S-ubiquitinyl-[E2 ubiquitin-conjugating enzyme]-L-cysteine + [acceptor protein]-L-lysine = [E2 ubiquitin-conjugating enzyme]-L-cysteine + N(6)-ubiquitinyl-[acceptor protein]-L-lysine.</text>
        <dbReference type="EC" id="2.3.2.27"/>
    </reaction>
</comment>
<keyword evidence="8" id="KW-1017">Isopeptide bond</keyword>
<reference evidence="37" key="2">
    <citation type="submission" date="2025-08" db="UniProtKB">
        <authorList>
            <consortium name="Ensembl"/>
        </authorList>
    </citation>
    <scope>IDENTIFICATION</scope>
</reference>
<feature type="compositionally biased region" description="Basic and acidic residues" evidence="34">
    <location>
        <begin position="539"/>
        <end position="553"/>
    </location>
</feature>
<evidence type="ECO:0000256" key="6">
    <source>
        <dbReference type="ARBA" id="ARBA00022454"/>
    </source>
</evidence>
<dbReference type="InterPro" id="IPR001357">
    <property type="entry name" value="BRCT_dom"/>
</dbReference>
<evidence type="ECO:0000256" key="31">
    <source>
        <dbReference type="ARBA" id="ARBA00031556"/>
    </source>
</evidence>
<protein>
    <recommendedName>
        <fullName evidence="5">RING-type E3 ubiquitin transferase</fullName>
        <ecNumber evidence="5">2.3.2.27</ecNumber>
    </recommendedName>
    <alternativeName>
        <fullName evidence="31">RING-type E3 ubiquitin transferase BRCA1</fullName>
    </alternativeName>
</protein>
<keyword evidence="18" id="KW-0862">Zinc</keyword>